<evidence type="ECO:0000259" key="2">
    <source>
        <dbReference type="Pfam" id="PF01863"/>
    </source>
</evidence>
<evidence type="ECO:0000313" key="4">
    <source>
        <dbReference type="Proteomes" id="UP000752013"/>
    </source>
</evidence>
<organism evidence="3 4">
    <name type="scientific">Entomospira nematocerorum</name>
    <dbReference type="NCBI Taxonomy" id="2719987"/>
    <lineage>
        <taxon>Bacteria</taxon>
        <taxon>Pseudomonadati</taxon>
        <taxon>Spirochaetota</taxon>
        <taxon>Spirochaetia</taxon>
        <taxon>Spirochaetales</taxon>
        <taxon>Spirochaetaceae</taxon>
        <taxon>Entomospira</taxon>
    </lineage>
</organism>
<evidence type="ECO:0000256" key="1">
    <source>
        <dbReference type="SAM" id="Phobius"/>
    </source>
</evidence>
<keyword evidence="4" id="KW-1185">Reference proteome</keyword>
<keyword evidence="1" id="KW-0472">Membrane</keyword>
<evidence type="ECO:0000313" key="3">
    <source>
        <dbReference type="EMBL" id="NIZ46557.1"/>
    </source>
</evidence>
<dbReference type="Pfam" id="PF01863">
    <property type="entry name" value="YgjP-like"/>
    <property type="match status" value="1"/>
</dbReference>
<dbReference type="EMBL" id="JAATLK010000001">
    <property type="protein sequence ID" value="NIZ46557.1"/>
    <property type="molecule type" value="Genomic_DNA"/>
</dbReference>
<protein>
    <submittedName>
        <fullName evidence="3">M48 family metallopeptidase</fullName>
    </submittedName>
</protein>
<dbReference type="InterPro" id="IPR053136">
    <property type="entry name" value="UTP_pyrophosphatase-like"/>
</dbReference>
<dbReference type="AlphaFoldDB" id="A0A968GCH4"/>
<comment type="caution">
    <text evidence="3">The sequence shown here is derived from an EMBL/GenBank/DDBJ whole genome shotgun (WGS) entry which is preliminary data.</text>
</comment>
<name>A0A968GCH4_9SPIO</name>
<dbReference type="InterPro" id="IPR002725">
    <property type="entry name" value="YgjP-like_metallopeptidase"/>
</dbReference>
<sequence>MTVPHRTSIMEIQRILQRKKSWILDNHKRMHSIRMPPTLACTAGNTFNLWGSVYQFRFIHGRDRYSIEVDDQYLVVNIPGYELNWGRVNLILHRWCLNQLINAIEYFIDLWSAILGVVVLSYQVRKMKRRWGTCYWSRGRIIINYRLVHGRKELLEYVIVHEMLHLIEHSHTNIFYTRMREFFPNWMELEADLAILSRCL</sequence>
<feature type="transmembrane region" description="Helical" evidence="1">
    <location>
        <begin position="103"/>
        <end position="122"/>
    </location>
</feature>
<dbReference type="Proteomes" id="UP000752013">
    <property type="component" value="Unassembled WGS sequence"/>
</dbReference>
<dbReference type="Gene3D" id="3.30.2010.10">
    <property type="entry name" value="Metalloproteases ('zincins'), catalytic domain"/>
    <property type="match status" value="1"/>
</dbReference>
<keyword evidence="1" id="KW-0812">Transmembrane</keyword>
<keyword evidence="1" id="KW-1133">Transmembrane helix</keyword>
<dbReference type="PANTHER" id="PTHR30399">
    <property type="entry name" value="UNCHARACTERIZED PROTEIN YGJP"/>
    <property type="match status" value="1"/>
</dbReference>
<feature type="domain" description="YgjP-like metallopeptidase" evidence="2">
    <location>
        <begin position="2"/>
        <end position="193"/>
    </location>
</feature>
<dbReference type="CDD" id="cd07344">
    <property type="entry name" value="M48_yhfN_like"/>
    <property type="match status" value="1"/>
</dbReference>
<dbReference type="PANTHER" id="PTHR30399:SF1">
    <property type="entry name" value="UTP PYROPHOSPHATASE"/>
    <property type="match status" value="1"/>
</dbReference>
<gene>
    <name evidence="3" type="ORF">HCT46_01270</name>
</gene>
<accession>A0A968GCH4</accession>
<reference evidence="3" key="1">
    <citation type="submission" date="2020-03" db="EMBL/GenBank/DDBJ databases">
        <title>Spirochaetal bacteria isolated from arthropods constitute a novel genus Entomospira genus novum within the order Spirochaetales.</title>
        <authorList>
            <person name="Grana-Miraglia L."/>
            <person name="Sikutova S."/>
            <person name="Fingerle V."/>
            <person name="Sing A."/>
            <person name="Castillo-Ramirez S."/>
            <person name="Margos G."/>
            <person name="Rudolf I."/>
        </authorList>
    </citation>
    <scope>NUCLEOTIDE SEQUENCE</scope>
    <source>
        <strain evidence="3">BR208</strain>
    </source>
</reference>
<proteinExistence type="predicted"/>